<evidence type="ECO:0000256" key="5">
    <source>
        <dbReference type="ARBA" id="ARBA00022729"/>
    </source>
</evidence>
<evidence type="ECO:0000256" key="19">
    <source>
        <dbReference type="SAM" id="Phobius"/>
    </source>
</evidence>
<comment type="subcellular location">
    <subcellularLocation>
        <location evidence="1">Cell membrane</location>
        <topology evidence="1">Single-pass type I membrane protein</topology>
    </subcellularLocation>
</comment>
<keyword evidence="9" id="KW-1015">Disulfide bond</keyword>
<dbReference type="Ensembl" id="ENSSDAT00000019388.1">
    <property type="protein sequence ID" value="ENSSDAP00000017055.1"/>
    <property type="gene ID" value="ENSSDAG00000015425.1"/>
</dbReference>
<keyword evidence="6" id="KW-0677">Repeat</keyword>
<dbReference type="InterPro" id="IPR001368">
    <property type="entry name" value="TNFR/NGFR_Cys_rich_reg"/>
</dbReference>
<comment type="function">
    <text evidence="12">Costimulatory immune-checkpoint receptor expressed at the surface of T-cells, NK-cells and B-cells which binds to and is activated by its ligand CD70/CD27L expressed by B-cells. The CD70-CD27 signaling pathway mediates antigen-specific T-cell activation and expansion which in turn provides immune surveillance of B-cells. Mechanistically, CD70 ligation activates the TRAF2-PTPN6 axis that subsequently inhibits LCK phosphorylation to promote phenotypic and transcriptional adaptations of T-cell memory. In addition, activation by CD70 on early progenitor cells provides a negative feedback signal to leukocyte differentiation during immune activation and thus modulates hematopoiesis. Negatively regulates the function of Th2 lymphocytes in the adipose tissue.</text>
</comment>
<organism evidence="22 23">
    <name type="scientific">Spermophilus dauricus</name>
    <name type="common">Daurian ground squirrel</name>
    <dbReference type="NCBI Taxonomy" id="99837"/>
    <lineage>
        <taxon>Eukaryota</taxon>
        <taxon>Metazoa</taxon>
        <taxon>Chordata</taxon>
        <taxon>Craniata</taxon>
        <taxon>Vertebrata</taxon>
        <taxon>Euteleostomi</taxon>
        <taxon>Mammalia</taxon>
        <taxon>Eutheria</taxon>
        <taxon>Euarchontoglires</taxon>
        <taxon>Glires</taxon>
        <taxon>Rodentia</taxon>
        <taxon>Sciuromorpha</taxon>
        <taxon>Sciuridae</taxon>
        <taxon>Xerinae</taxon>
        <taxon>Marmotini</taxon>
        <taxon>Spermophilus</taxon>
    </lineage>
</organism>
<evidence type="ECO:0000256" key="2">
    <source>
        <dbReference type="ARBA" id="ARBA00022475"/>
    </source>
</evidence>
<reference evidence="22" key="1">
    <citation type="submission" date="2025-08" db="UniProtKB">
        <authorList>
            <consortium name="Ensembl"/>
        </authorList>
    </citation>
    <scope>IDENTIFICATION</scope>
</reference>
<keyword evidence="23" id="KW-1185">Reference proteome</keyword>
<evidence type="ECO:0000256" key="10">
    <source>
        <dbReference type="ARBA" id="ARBA00023170"/>
    </source>
</evidence>
<evidence type="ECO:0000256" key="12">
    <source>
        <dbReference type="ARBA" id="ARBA00058746"/>
    </source>
</evidence>
<keyword evidence="10" id="KW-0675">Receptor</keyword>
<sequence length="192" mass="21183">MAWPPPCWLFILGTLAGISATSAPGRCPEKHYWAQGGLCCQMCEPGTFLVKDCDQHRKAAQCDPCIPGVSFSPDHHTRPHCESCRHCNFGEMGKGMQGTTSPPQNHMTLPFTAQRSLCSSDCIRVFVIFSGMFLVFALGGALFLQQRKYGSNKNESPLEPAESCSYSCPREEEGSTIPIQEDYRKPEPASYP</sequence>
<evidence type="ECO:0000256" key="20">
    <source>
        <dbReference type="SAM" id="SignalP"/>
    </source>
</evidence>
<dbReference type="Gene3D" id="2.10.50.10">
    <property type="entry name" value="Tumor Necrosis Factor Receptor, subunit A, domain 2"/>
    <property type="match status" value="1"/>
</dbReference>
<feature type="transmembrane region" description="Helical" evidence="19">
    <location>
        <begin position="123"/>
        <end position="144"/>
    </location>
</feature>
<evidence type="ECO:0000256" key="6">
    <source>
        <dbReference type="ARBA" id="ARBA00022737"/>
    </source>
</evidence>
<evidence type="ECO:0000256" key="13">
    <source>
        <dbReference type="ARBA" id="ARBA00065929"/>
    </source>
</evidence>
<keyword evidence="3 19" id="KW-0812">Transmembrane</keyword>
<dbReference type="FunFam" id="2.10.50.10:FF:000033">
    <property type="entry name" value="CD27 molecule"/>
    <property type="match status" value="1"/>
</dbReference>
<reference evidence="22" key="2">
    <citation type="submission" date="2025-09" db="UniProtKB">
        <authorList>
            <consortium name="Ensembl"/>
        </authorList>
    </citation>
    <scope>IDENTIFICATION</scope>
</reference>
<keyword evidence="2" id="KW-1003">Cell membrane</keyword>
<evidence type="ECO:0000256" key="11">
    <source>
        <dbReference type="ARBA" id="ARBA00023180"/>
    </source>
</evidence>
<evidence type="ECO:0000256" key="18">
    <source>
        <dbReference type="SAM" id="MobiDB-lite"/>
    </source>
</evidence>
<protein>
    <recommendedName>
        <fullName evidence="14">CD27 antigen</fullName>
    </recommendedName>
    <alternativeName>
        <fullName evidence="17">CD27L receptor</fullName>
    </alternativeName>
    <alternativeName>
        <fullName evidence="15">T-cell activation antigen CD27</fullName>
    </alternativeName>
    <alternativeName>
        <fullName evidence="16">Tumor necrosis factor receptor superfamily member 7</fullName>
    </alternativeName>
</protein>
<dbReference type="PANTHER" id="PTHR47496:SF1">
    <property type="entry name" value="CD27 ANTIGEN"/>
    <property type="match status" value="1"/>
</dbReference>
<dbReference type="PRINTS" id="PR01960">
    <property type="entry name" value="TNFACTORR7"/>
</dbReference>
<dbReference type="GO" id="GO:0160162">
    <property type="term" value="P:CD27 signaling pathway"/>
    <property type="evidence" value="ECO:0007669"/>
    <property type="project" value="UniProtKB-ARBA"/>
</dbReference>
<dbReference type="AlphaFoldDB" id="A0A8C9PXC0"/>
<keyword evidence="11" id="KW-0325">Glycoprotein</keyword>
<evidence type="ECO:0000256" key="14">
    <source>
        <dbReference type="ARBA" id="ARBA00073748"/>
    </source>
</evidence>
<dbReference type="PANTHER" id="PTHR47496">
    <property type="entry name" value="CD27"/>
    <property type="match status" value="1"/>
</dbReference>
<evidence type="ECO:0000256" key="1">
    <source>
        <dbReference type="ARBA" id="ARBA00004251"/>
    </source>
</evidence>
<evidence type="ECO:0000313" key="22">
    <source>
        <dbReference type="Ensembl" id="ENSSDAP00000017055.1"/>
    </source>
</evidence>
<dbReference type="GO" id="GO:0004888">
    <property type="term" value="F:transmembrane signaling receptor activity"/>
    <property type="evidence" value="ECO:0007669"/>
    <property type="project" value="InterPro"/>
</dbReference>
<keyword evidence="8 19" id="KW-0472">Membrane</keyword>
<evidence type="ECO:0000256" key="7">
    <source>
        <dbReference type="ARBA" id="ARBA00022989"/>
    </source>
</evidence>
<evidence type="ECO:0000256" key="15">
    <source>
        <dbReference type="ARBA" id="ARBA00076047"/>
    </source>
</evidence>
<evidence type="ECO:0000256" key="4">
    <source>
        <dbReference type="ARBA" id="ARBA00022703"/>
    </source>
</evidence>
<dbReference type="GO" id="GO:0006915">
    <property type="term" value="P:apoptotic process"/>
    <property type="evidence" value="ECO:0007669"/>
    <property type="project" value="UniProtKB-KW"/>
</dbReference>
<dbReference type="SMART" id="SM00208">
    <property type="entry name" value="TNFR"/>
    <property type="match status" value="2"/>
</dbReference>
<evidence type="ECO:0000259" key="21">
    <source>
        <dbReference type="SMART" id="SM00208"/>
    </source>
</evidence>
<evidence type="ECO:0000256" key="8">
    <source>
        <dbReference type="ARBA" id="ARBA00023136"/>
    </source>
</evidence>
<feature type="compositionally biased region" description="Basic and acidic residues" evidence="18">
    <location>
        <begin position="181"/>
        <end position="192"/>
    </location>
</feature>
<comment type="subunit">
    <text evidence="13">Homodimer. Interacts with SIVA1; may play a role in apoptosis through association with SIVA1. Interacts with TRAF2. Interacts ith PTPN6.</text>
</comment>
<dbReference type="GO" id="GO:0009897">
    <property type="term" value="C:external side of plasma membrane"/>
    <property type="evidence" value="ECO:0007669"/>
    <property type="project" value="TreeGrafter"/>
</dbReference>
<feature type="chain" id="PRO_5034861686" description="CD27 antigen" evidence="20">
    <location>
        <begin position="21"/>
        <end position="192"/>
    </location>
</feature>
<dbReference type="InterPro" id="IPR053126">
    <property type="entry name" value="CD27_receptor"/>
</dbReference>
<keyword evidence="7 19" id="KW-1133">Transmembrane helix</keyword>
<evidence type="ECO:0000256" key="17">
    <source>
        <dbReference type="ARBA" id="ARBA00081747"/>
    </source>
</evidence>
<keyword evidence="4" id="KW-0053">Apoptosis</keyword>
<feature type="domain" description="TNFR-Cys" evidence="21">
    <location>
        <begin position="65"/>
        <end position="102"/>
    </location>
</feature>
<dbReference type="Proteomes" id="UP000694422">
    <property type="component" value="Unplaced"/>
</dbReference>
<keyword evidence="5 20" id="KW-0732">Signal</keyword>
<feature type="region of interest" description="Disordered" evidence="18">
    <location>
        <begin position="152"/>
        <end position="192"/>
    </location>
</feature>
<evidence type="ECO:0000313" key="23">
    <source>
        <dbReference type="Proteomes" id="UP000694422"/>
    </source>
</evidence>
<dbReference type="GO" id="GO:0045579">
    <property type="term" value="P:positive regulation of B cell differentiation"/>
    <property type="evidence" value="ECO:0007669"/>
    <property type="project" value="InterPro"/>
</dbReference>
<evidence type="ECO:0000256" key="16">
    <source>
        <dbReference type="ARBA" id="ARBA00080386"/>
    </source>
</evidence>
<name>A0A8C9PXC0_SPEDA</name>
<evidence type="ECO:0000256" key="3">
    <source>
        <dbReference type="ARBA" id="ARBA00022692"/>
    </source>
</evidence>
<accession>A0A8C9PXC0</accession>
<dbReference type="SUPFAM" id="SSF57586">
    <property type="entry name" value="TNF receptor-like"/>
    <property type="match status" value="1"/>
</dbReference>
<dbReference type="GO" id="GO:0045582">
    <property type="term" value="P:positive regulation of T cell differentiation"/>
    <property type="evidence" value="ECO:0007669"/>
    <property type="project" value="InterPro"/>
</dbReference>
<dbReference type="GO" id="GO:0043066">
    <property type="term" value="P:negative regulation of apoptotic process"/>
    <property type="evidence" value="ECO:0007669"/>
    <property type="project" value="InterPro"/>
</dbReference>
<proteinExistence type="predicted"/>
<feature type="domain" description="TNFR-Cys" evidence="21">
    <location>
        <begin position="27"/>
        <end position="62"/>
    </location>
</feature>
<dbReference type="InterPro" id="IPR022328">
    <property type="entry name" value="TNFR_7"/>
</dbReference>
<feature type="signal peptide" evidence="20">
    <location>
        <begin position="1"/>
        <end position="20"/>
    </location>
</feature>
<evidence type="ECO:0000256" key="9">
    <source>
        <dbReference type="ARBA" id="ARBA00023157"/>
    </source>
</evidence>